<dbReference type="Proteomes" id="UP000198604">
    <property type="component" value="Unassembled WGS sequence"/>
</dbReference>
<dbReference type="SUPFAM" id="SSF55729">
    <property type="entry name" value="Acyl-CoA N-acyltransferases (Nat)"/>
    <property type="match status" value="1"/>
</dbReference>
<sequence>MELRRPTLADKETVLAMMTEFEKMQSDHDGGFWDKERFDYEDWLASNQDMEIGLNLPDGWVPAIQLLGFVDDEAVGFLNLRLVLNDYLLNQGGHIGYSVRPSVRGKGYAKDMLMQSLPLAKNKNIQRVLVTCRQDNPASRSVIVANGGQLEDVREGVERYWIDLT</sequence>
<protein>
    <submittedName>
        <fullName evidence="2">Acetyltransferase, gnat family</fullName>
    </submittedName>
</protein>
<dbReference type="InterPro" id="IPR000182">
    <property type="entry name" value="GNAT_dom"/>
</dbReference>
<dbReference type="EMBL" id="CTEN01000001">
    <property type="protein sequence ID" value="CQR23845.1"/>
    <property type="molecule type" value="Genomic_DNA"/>
</dbReference>
<feature type="domain" description="N-acetyltransferase" evidence="1">
    <location>
        <begin position="1"/>
        <end position="165"/>
    </location>
</feature>
<evidence type="ECO:0000313" key="2">
    <source>
        <dbReference type="EMBL" id="CQR23845.1"/>
    </source>
</evidence>
<dbReference type="InterPro" id="IPR016181">
    <property type="entry name" value="Acyl_CoA_acyltransferase"/>
</dbReference>
<dbReference type="CDD" id="cd04301">
    <property type="entry name" value="NAT_SF"/>
    <property type="match status" value="1"/>
</dbReference>
<dbReference type="PANTHER" id="PTHR39173">
    <property type="entry name" value="ACETYLTRANSFERASE"/>
    <property type="match status" value="1"/>
</dbReference>
<dbReference type="Gene3D" id="3.40.630.30">
    <property type="match status" value="1"/>
</dbReference>
<dbReference type="GO" id="GO:0016747">
    <property type="term" value="F:acyltransferase activity, transferring groups other than amino-acyl groups"/>
    <property type="evidence" value="ECO:0007669"/>
    <property type="project" value="InterPro"/>
</dbReference>
<reference evidence="3" key="1">
    <citation type="submission" date="2015-03" db="EMBL/GenBank/DDBJ databases">
        <authorList>
            <person name="Urmite Genomes"/>
        </authorList>
    </citation>
    <scope>NUCLEOTIDE SEQUENCE [LARGE SCALE GENOMIC DNA]</scope>
    <source>
        <strain evidence="3">FF10</strain>
    </source>
</reference>
<evidence type="ECO:0000313" key="3">
    <source>
        <dbReference type="Proteomes" id="UP000198604"/>
    </source>
</evidence>
<name>A0A0E3WEK6_9STRE</name>
<dbReference type="STRING" id="1608583.BN1356_00215"/>
<dbReference type="PROSITE" id="PS51186">
    <property type="entry name" value="GNAT"/>
    <property type="match status" value="1"/>
</dbReference>
<organism evidence="2 3">
    <name type="scientific">Streptococcus varani</name>
    <dbReference type="NCBI Taxonomy" id="1608583"/>
    <lineage>
        <taxon>Bacteria</taxon>
        <taxon>Bacillati</taxon>
        <taxon>Bacillota</taxon>
        <taxon>Bacilli</taxon>
        <taxon>Lactobacillales</taxon>
        <taxon>Streptococcaceae</taxon>
        <taxon>Streptococcus</taxon>
    </lineage>
</organism>
<dbReference type="RefSeq" id="WP_093649586.1">
    <property type="nucleotide sequence ID" value="NZ_CTEN01000001.1"/>
</dbReference>
<dbReference type="PANTHER" id="PTHR39173:SF1">
    <property type="entry name" value="ACETYLTRANSFERASE"/>
    <property type="match status" value="1"/>
</dbReference>
<proteinExistence type="predicted"/>
<accession>A0A0E3WEK6</accession>
<dbReference type="AlphaFoldDB" id="A0A0E3WEK6"/>
<keyword evidence="3" id="KW-1185">Reference proteome</keyword>
<gene>
    <name evidence="2" type="ORF">BN1356_00215</name>
</gene>
<dbReference type="Pfam" id="PF13302">
    <property type="entry name" value="Acetyltransf_3"/>
    <property type="match status" value="1"/>
</dbReference>
<evidence type="ECO:0000259" key="1">
    <source>
        <dbReference type="PROSITE" id="PS51186"/>
    </source>
</evidence>
<dbReference type="OrthoDB" id="9797989at2"/>
<keyword evidence="2" id="KW-0808">Transferase</keyword>